<evidence type="ECO:0008006" key="3">
    <source>
        <dbReference type="Google" id="ProtNLM"/>
    </source>
</evidence>
<dbReference type="eggNOG" id="COG2731">
    <property type="taxonomic scope" value="Bacteria"/>
</dbReference>
<evidence type="ECO:0000313" key="2">
    <source>
        <dbReference type="Proteomes" id="UP000001887"/>
    </source>
</evidence>
<accession>D2R8B9</accession>
<evidence type="ECO:0000313" key="1">
    <source>
        <dbReference type="EMBL" id="ADB15736.1"/>
    </source>
</evidence>
<sequence length="187" mass="21128">MGLWRVGISVVRLMGIRASAFHLSRGQRAAMILDQLSRRKWYQGLHPRLVRALEYLATTDLTSLSEGKHTIEGEQLFAIVQDYQPKPVEMGAFESHRRYWDVQYVVRGAERMGWAPVESLRVVQPHDDERDIAFFDGVGPLFTVGSGWFAIFAPHDGHMPSLALENPPIGDLGMVRKVVVKVECLDT</sequence>
<dbReference type="EMBL" id="CP001848">
    <property type="protein sequence ID" value="ADB15736.1"/>
    <property type="molecule type" value="Genomic_DNA"/>
</dbReference>
<dbReference type="Proteomes" id="UP000001887">
    <property type="component" value="Chromosome"/>
</dbReference>
<dbReference type="InterPro" id="IPR037012">
    <property type="entry name" value="NanQ/TabA/YiaL_sf"/>
</dbReference>
<protein>
    <recommendedName>
        <fullName evidence="3">YhcH/YjgK/YiaL family protein</fullName>
    </recommendedName>
</protein>
<dbReference type="KEGG" id="psl:Psta_1053"/>
<gene>
    <name evidence="1" type="ordered locus">Psta_1053</name>
</gene>
<keyword evidence="2" id="KW-1185">Reference proteome</keyword>
<proteinExistence type="predicted"/>
<dbReference type="STRING" id="530564.Psta_1053"/>
<reference evidence="1 2" key="1">
    <citation type="journal article" date="2009" name="Stand. Genomic Sci.">
        <title>Complete genome sequence of Pirellula staleyi type strain (ATCC 27377).</title>
        <authorList>
            <person name="Clum A."/>
            <person name="Tindall B.J."/>
            <person name="Sikorski J."/>
            <person name="Ivanova N."/>
            <person name="Mavrommatis K."/>
            <person name="Lucas S."/>
            <person name="Glavina del Rio T."/>
            <person name="Nolan M."/>
            <person name="Chen F."/>
            <person name="Tice H."/>
            <person name="Pitluck S."/>
            <person name="Cheng J.F."/>
            <person name="Chertkov O."/>
            <person name="Brettin T."/>
            <person name="Han C."/>
            <person name="Detter J.C."/>
            <person name="Kuske C."/>
            <person name="Bruce D."/>
            <person name="Goodwin L."/>
            <person name="Ovchinikova G."/>
            <person name="Pati A."/>
            <person name="Mikhailova N."/>
            <person name="Chen A."/>
            <person name="Palaniappan K."/>
            <person name="Land M."/>
            <person name="Hauser L."/>
            <person name="Chang Y.J."/>
            <person name="Jeffries C.D."/>
            <person name="Chain P."/>
            <person name="Rohde M."/>
            <person name="Goker M."/>
            <person name="Bristow J."/>
            <person name="Eisen J.A."/>
            <person name="Markowitz V."/>
            <person name="Hugenholtz P."/>
            <person name="Kyrpides N.C."/>
            <person name="Klenk H.P."/>
            <person name="Lapidus A."/>
        </authorList>
    </citation>
    <scope>NUCLEOTIDE SEQUENCE [LARGE SCALE GENOMIC DNA]</scope>
    <source>
        <strain evidence="2">ATCC 27377 / DSM 6068 / ICPB 4128</strain>
    </source>
</reference>
<dbReference type="AlphaFoldDB" id="D2R8B9"/>
<dbReference type="PANTHER" id="PTHR34986:SF1">
    <property type="entry name" value="PROTEIN YIAL"/>
    <property type="match status" value="1"/>
</dbReference>
<dbReference type="Pfam" id="PF04074">
    <property type="entry name" value="DUF386"/>
    <property type="match status" value="1"/>
</dbReference>
<dbReference type="GO" id="GO:0005829">
    <property type="term" value="C:cytosol"/>
    <property type="evidence" value="ECO:0007669"/>
    <property type="project" value="TreeGrafter"/>
</dbReference>
<dbReference type="NCBIfam" id="TIGR00022">
    <property type="entry name" value="YhcH/YjgK/YiaL family protein"/>
    <property type="match status" value="1"/>
</dbReference>
<dbReference type="SUPFAM" id="SSF51197">
    <property type="entry name" value="Clavaminate synthase-like"/>
    <property type="match status" value="1"/>
</dbReference>
<name>D2R8B9_PIRSD</name>
<organism evidence="1 2">
    <name type="scientific">Pirellula staleyi (strain ATCC 27377 / DSM 6068 / ICPB 4128)</name>
    <name type="common">Pirella staleyi</name>
    <dbReference type="NCBI Taxonomy" id="530564"/>
    <lineage>
        <taxon>Bacteria</taxon>
        <taxon>Pseudomonadati</taxon>
        <taxon>Planctomycetota</taxon>
        <taxon>Planctomycetia</taxon>
        <taxon>Pirellulales</taxon>
        <taxon>Pirellulaceae</taxon>
        <taxon>Pirellula</taxon>
    </lineage>
</organism>
<dbReference type="HOGENOM" id="CLU_107139_2_0_0"/>
<dbReference type="InterPro" id="IPR004375">
    <property type="entry name" value="NanQ/TabA/YiaL"/>
</dbReference>
<dbReference type="Gene3D" id="2.60.120.370">
    <property type="entry name" value="YhcH/YjgK/YiaL"/>
    <property type="match status" value="1"/>
</dbReference>
<dbReference type="PANTHER" id="PTHR34986">
    <property type="entry name" value="EVOLVED BETA-GALACTOSIDASE SUBUNIT BETA"/>
    <property type="match status" value="1"/>
</dbReference>